<gene>
    <name evidence="2" type="ORF">A3SI_17589</name>
</gene>
<keyword evidence="1" id="KW-0812">Transmembrane</keyword>
<organism evidence="2 3">
    <name type="scientific">Nitritalea halalkaliphila LW7</name>
    <dbReference type="NCBI Taxonomy" id="1189621"/>
    <lineage>
        <taxon>Bacteria</taxon>
        <taxon>Pseudomonadati</taxon>
        <taxon>Bacteroidota</taxon>
        <taxon>Cytophagia</taxon>
        <taxon>Cytophagales</taxon>
        <taxon>Cyclobacteriaceae</taxon>
        <taxon>Nitritalea</taxon>
    </lineage>
</organism>
<keyword evidence="1" id="KW-0472">Membrane</keyword>
<proteinExistence type="predicted"/>
<evidence type="ECO:0000313" key="2">
    <source>
        <dbReference type="EMBL" id="EIM73727.1"/>
    </source>
</evidence>
<reference evidence="2 3" key="1">
    <citation type="submission" date="2012-05" db="EMBL/GenBank/DDBJ databases">
        <title>Genome sequence of Nitritalea halalkaliphila LW7.</title>
        <authorList>
            <person name="Jangir P.K."/>
            <person name="Singh A."/>
            <person name="Shivaji S."/>
            <person name="Sharma R."/>
        </authorList>
    </citation>
    <scope>NUCLEOTIDE SEQUENCE [LARGE SCALE GENOMIC DNA]</scope>
    <source>
        <strain evidence="2 3">LW7</strain>
    </source>
</reference>
<feature type="transmembrane region" description="Helical" evidence="1">
    <location>
        <begin position="20"/>
        <end position="38"/>
    </location>
</feature>
<evidence type="ECO:0000256" key="1">
    <source>
        <dbReference type="SAM" id="Phobius"/>
    </source>
</evidence>
<accession>I5BVX5</accession>
<feature type="transmembrane region" description="Helical" evidence="1">
    <location>
        <begin position="58"/>
        <end position="87"/>
    </location>
</feature>
<evidence type="ECO:0000313" key="3">
    <source>
        <dbReference type="Proteomes" id="UP000005551"/>
    </source>
</evidence>
<name>I5BVX5_9BACT</name>
<keyword evidence="3" id="KW-1185">Reference proteome</keyword>
<keyword evidence="1" id="KW-1133">Transmembrane helix</keyword>
<dbReference type="EMBL" id="AJYA01000057">
    <property type="protein sequence ID" value="EIM73727.1"/>
    <property type="molecule type" value="Genomic_DNA"/>
</dbReference>
<protein>
    <submittedName>
        <fullName evidence="2">Uncharacterized protein</fullName>
    </submittedName>
</protein>
<dbReference type="AlphaFoldDB" id="I5BVX5"/>
<dbReference type="Proteomes" id="UP000005551">
    <property type="component" value="Unassembled WGS sequence"/>
</dbReference>
<comment type="caution">
    <text evidence="2">The sequence shown here is derived from an EMBL/GenBank/DDBJ whole genome shotgun (WGS) entry which is preliminary data.</text>
</comment>
<sequence length="105" mass="11586">MNMATTNTTTPIFPMPMRGILLLAGMYSFAWAAFFRYFGEDVLRWLAMQSTWDSSLSAQYFGAFGMLTGFLLFLSAFYPISWIYLLIAGMAGNSSPPSGSASAYT</sequence>